<proteinExistence type="predicted"/>
<name>A0ABS1DJY1_9PROT</name>
<sequence length="71" mass="8023">MAEEPPQRPFRVTLTKPLGKGTLAFTTDVHAYGEQEAFRKATTLYHEAVRDLGEAPVDWKFAFEDAQIRAT</sequence>
<protein>
    <submittedName>
        <fullName evidence="1">Uncharacterized protein</fullName>
    </submittedName>
</protein>
<keyword evidence="2" id="KW-1185">Reference proteome</keyword>
<organism evidence="1 2">
    <name type="scientific">Rhodovibrio sodomensis</name>
    <dbReference type="NCBI Taxonomy" id="1088"/>
    <lineage>
        <taxon>Bacteria</taxon>
        <taxon>Pseudomonadati</taxon>
        <taxon>Pseudomonadota</taxon>
        <taxon>Alphaproteobacteria</taxon>
        <taxon>Rhodospirillales</taxon>
        <taxon>Rhodovibrionaceae</taxon>
        <taxon>Rhodovibrio</taxon>
    </lineage>
</organism>
<comment type="caution">
    <text evidence="1">The sequence shown here is derived from an EMBL/GenBank/DDBJ whole genome shotgun (WGS) entry which is preliminary data.</text>
</comment>
<evidence type="ECO:0000313" key="2">
    <source>
        <dbReference type="Proteomes" id="UP001296873"/>
    </source>
</evidence>
<dbReference type="RefSeq" id="WP_200343226.1">
    <property type="nucleotide sequence ID" value="NZ_NRRL01000116.1"/>
</dbReference>
<reference evidence="1 2" key="1">
    <citation type="journal article" date="2020" name="Microorganisms">
        <title>Osmotic Adaptation and Compatible Solute Biosynthesis of Phototrophic Bacteria as Revealed from Genome Analyses.</title>
        <authorList>
            <person name="Imhoff J.F."/>
            <person name="Rahn T."/>
            <person name="Kunzel S."/>
            <person name="Keller A."/>
            <person name="Neulinger S.C."/>
        </authorList>
    </citation>
    <scope>NUCLEOTIDE SEQUENCE [LARGE SCALE GENOMIC DNA]</scope>
    <source>
        <strain evidence="1 2">DSM 9895</strain>
    </source>
</reference>
<accession>A0ABS1DJY1</accession>
<dbReference type="Proteomes" id="UP001296873">
    <property type="component" value="Unassembled WGS sequence"/>
</dbReference>
<gene>
    <name evidence="1" type="ORF">CKO28_22435</name>
</gene>
<dbReference type="EMBL" id="NRRL01000116">
    <property type="protein sequence ID" value="MBK1670779.1"/>
    <property type="molecule type" value="Genomic_DNA"/>
</dbReference>
<evidence type="ECO:0000313" key="1">
    <source>
        <dbReference type="EMBL" id="MBK1670779.1"/>
    </source>
</evidence>